<dbReference type="InterPro" id="IPR050832">
    <property type="entry name" value="Bact_Acetyltransf"/>
</dbReference>
<dbReference type="SUPFAM" id="SSF55729">
    <property type="entry name" value="Acyl-CoA N-acyltransferases (Nat)"/>
    <property type="match status" value="1"/>
</dbReference>
<gene>
    <name evidence="4" type="ORF">GD597_01305</name>
</gene>
<name>A0A8J8FDS4_9BACT</name>
<accession>A0A8J8FDS4</accession>
<dbReference type="AlphaFoldDB" id="A0A8J8FDS4"/>
<organism evidence="4 5">
    <name type="scientific">Limnovirga soli</name>
    <dbReference type="NCBI Taxonomy" id="2656915"/>
    <lineage>
        <taxon>Bacteria</taxon>
        <taxon>Pseudomonadati</taxon>
        <taxon>Bacteroidota</taxon>
        <taxon>Chitinophagia</taxon>
        <taxon>Chitinophagales</taxon>
        <taxon>Chitinophagaceae</taxon>
        <taxon>Limnovirga</taxon>
    </lineage>
</organism>
<evidence type="ECO:0000313" key="4">
    <source>
        <dbReference type="EMBL" id="NNV54076.1"/>
    </source>
</evidence>
<evidence type="ECO:0000256" key="1">
    <source>
        <dbReference type="ARBA" id="ARBA00022679"/>
    </source>
</evidence>
<dbReference type="PROSITE" id="PS51186">
    <property type="entry name" value="GNAT"/>
    <property type="match status" value="1"/>
</dbReference>
<dbReference type="GO" id="GO:0016747">
    <property type="term" value="F:acyltransferase activity, transferring groups other than amino-acyl groups"/>
    <property type="evidence" value="ECO:0007669"/>
    <property type="project" value="InterPro"/>
</dbReference>
<dbReference type="CDD" id="cd04301">
    <property type="entry name" value="NAT_SF"/>
    <property type="match status" value="1"/>
</dbReference>
<keyword evidence="1" id="KW-0808">Transferase</keyword>
<dbReference type="RefSeq" id="WP_171605989.1">
    <property type="nucleotide sequence ID" value="NZ_WHPF01000001.1"/>
</dbReference>
<dbReference type="Proteomes" id="UP000598971">
    <property type="component" value="Unassembled WGS sequence"/>
</dbReference>
<keyword evidence="5" id="KW-1185">Reference proteome</keyword>
<evidence type="ECO:0000259" key="3">
    <source>
        <dbReference type="PROSITE" id="PS51186"/>
    </source>
</evidence>
<proteinExistence type="predicted"/>
<dbReference type="Pfam" id="PF00583">
    <property type="entry name" value="Acetyltransf_1"/>
    <property type="match status" value="1"/>
</dbReference>
<feature type="domain" description="N-acetyltransferase" evidence="3">
    <location>
        <begin position="1"/>
        <end position="150"/>
    </location>
</feature>
<sequence>MLQLLKTDSSNTDFKLLVQLLDADLAKRDGDDHQFYAQFNYIDAIKHVIVAYVNNIPVACGAFKPYTDTAVEIKRMYVAETYRGQGFAQKVLAALEQWAAVLNNTSCVLETGKKQPEAIALYQKAGYTQIKNYGQYEHVENSVCMEKKIG</sequence>
<dbReference type="PANTHER" id="PTHR43877:SF2">
    <property type="entry name" value="AMINOALKYLPHOSPHONATE N-ACETYLTRANSFERASE-RELATED"/>
    <property type="match status" value="1"/>
</dbReference>
<dbReference type="InterPro" id="IPR016181">
    <property type="entry name" value="Acyl_CoA_acyltransferase"/>
</dbReference>
<evidence type="ECO:0000313" key="5">
    <source>
        <dbReference type="Proteomes" id="UP000598971"/>
    </source>
</evidence>
<dbReference type="EMBL" id="WHPF01000001">
    <property type="protein sequence ID" value="NNV54076.1"/>
    <property type="molecule type" value="Genomic_DNA"/>
</dbReference>
<dbReference type="Gene3D" id="3.40.630.30">
    <property type="match status" value="1"/>
</dbReference>
<keyword evidence="2" id="KW-0012">Acyltransferase</keyword>
<comment type="caution">
    <text evidence="4">The sequence shown here is derived from an EMBL/GenBank/DDBJ whole genome shotgun (WGS) entry which is preliminary data.</text>
</comment>
<protein>
    <submittedName>
        <fullName evidence="4">GNAT family N-acetyltransferase</fullName>
    </submittedName>
</protein>
<dbReference type="InterPro" id="IPR000182">
    <property type="entry name" value="GNAT_dom"/>
</dbReference>
<evidence type="ECO:0000256" key="2">
    <source>
        <dbReference type="ARBA" id="ARBA00023315"/>
    </source>
</evidence>
<reference evidence="4" key="1">
    <citation type="submission" date="2019-10" db="EMBL/GenBank/DDBJ databases">
        <title>Draft genome sequence of Panacibacter sp. KCS-6.</title>
        <authorList>
            <person name="Yim K.J."/>
        </authorList>
    </citation>
    <scope>NUCLEOTIDE SEQUENCE</scope>
    <source>
        <strain evidence="4">KCS-6</strain>
    </source>
</reference>
<dbReference type="PANTHER" id="PTHR43877">
    <property type="entry name" value="AMINOALKYLPHOSPHONATE N-ACETYLTRANSFERASE-RELATED-RELATED"/>
    <property type="match status" value="1"/>
</dbReference>